<feature type="signal peptide" evidence="2">
    <location>
        <begin position="1"/>
        <end position="21"/>
    </location>
</feature>
<dbReference type="EMBL" id="VDFU01000003">
    <property type="protein sequence ID" value="TNC51888.1"/>
    <property type="molecule type" value="Genomic_DNA"/>
</dbReference>
<evidence type="ECO:0000256" key="1">
    <source>
        <dbReference type="SAM" id="MobiDB-lite"/>
    </source>
</evidence>
<feature type="compositionally biased region" description="Acidic residues" evidence="1">
    <location>
        <begin position="122"/>
        <end position="138"/>
    </location>
</feature>
<comment type="caution">
    <text evidence="3">The sequence shown here is derived from an EMBL/GenBank/DDBJ whole genome shotgun (WGS) entry which is preliminary data.</text>
</comment>
<keyword evidence="4" id="KW-1185">Reference proteome</keyword>
<organism evidence="3 4">
    <name type="scientific">Rubellimicrobium rubrum</name>
    <dbReference type="NCBI Taxonomy" id="2585369"/>
    <lineage>
        <taxon>Bacteria</taxon>
        <taxon>Pseudomonadati</taxon>
        <taxon>Pseudomonadota</taxon>
        <taxon>Alphaproteobacteria</taxon>
        <taxon>Rhodobacterales</taxon>
        <taxon>Roseobacteraceae</taxon>
        <taxon>Rubellimicrobium</taxon>
    </lineage>
</organism>
<accession>A0A5C4N4D9</accession>
<evidence type="ECO:0000313" key="4">
    <source>
        <dbReference type="Proteomes" id="UP000305887"/>
    </source>
</evidence>
<name>A0A5C4N4D9_9RHOB</name>
<protein>
    <submittedName>
        <fullName evidence="3">Uncharacterized protein</fullName>
    </submittedName>
</protein>
<dbReference type="Proteomes" id="UP000305887">
    <property type="component" value="Unassembled WGS sequence"/>
</dbReference>
<proteinExistence type="predicted"/>
<feature type="region of interest" description="Disordered" evidence="1">
    <location>
        <begin position="112"/>
        <end position="147"/>
    </location>
</feature>
<evidence type="ECO:0000256" key="2">
    <source>
        <dbReference type="SAM" id="SignalP"/>
    </source>
</evidence>
<keyword evidence="2" id="KW-0732">Signal</keyword>
<dbReference type="RefSeq" id="WP_139075310.1">
    <property type="nucleotide sequence ID" value="NZ_VDFU01000003.1"/>
</dbReference>
<feature type="chain" id="PRO_5022964269" evidence="2">
    <location>
        <begin position="22"/>
        <end position="147"/>
    </location>
</feature>
<evidence type="ECO:0000313" key="3">
    <source>
        <dbReference type="EMBL" id="TNC51888.1"/>
    </source>
</evidence>
<dbReference type="OrthoDB" id="7872175at2"/>
<sequence length="147" mass="15054">MNKFVILVAAAMIGSATLVTAQETTATENAFGIIPVQDGNNLLIEIPLVTATTDGEVQIYSIVDERQGEPLGTGPVTAGANENVRITLTTRPIADAVLAVLVIDGQAVAQQEIELSPQGGESDNDDDSDNSGDNDSNDGEAGSGTNG</sequence>
<gene>
    <name evidence="3" type="ORF">FHG66_03490</name>
</gene>
<dbReference type="AlphaFoldDB" id="A0A5C4N4D9"/>
<reference evidence="3 4" key="1">
    <citation type="submission" date="2019-06" db="EMBL/GenBank/DDBJ databases">
        <title>YIM 131921 draft genome.</title>
        <authorList>
            <person name="Jiang L."/>
        </authorList>
    </citation>
    <scope>NUCLEOTIDE SEQUENCE [LARGE SCALE GENOMIC DNA]</scope>
    <source>
        <strain evidence="3 4">YIM 131921</strain>
    </source>
</reference>